<accession>A0ABU9LP50</accession>
<reference evidence="1 2" key="1">
    <citation type="submission" date="2024-04" db="EMBL/GenBank/DDBJ databases">
        <authorList>
            <person name="Wu Y.S."/>
            <person name="Zhang L."/>
        </authorList>
    </citation>
    <scope>NUCLEOTIDE SEQUENCE [LARGE SCALE GENOMIC DNA]</scope>
    <source>
        <strain evidence="1 2">KG-01</strain>
    </source>
</reference>
<proteinExistence type="predicted"/>
<sequence length="146" mass="17740">MILFIMILLISLITMKCIRLYHEHPMTYEQLLRKGLVMELLFMENRAVDVYERGLRELDLTVDEENNVHYLVGMIQQKYHKQSKQAVAHFEEVFKKEPEYLAYRKEYQHILDAYESSNREELPHIAKMLKKQSQHDHRFLKLKYPE</sequence>
<dbReference type="RefSeq" id="WP_068453171.1">
    <property type="nucleotide sequence ID" value="NZ_BJOB01000023.1"/>
</dbReference>
<evidence type="ECO:0000313" key="1">
    <source>
        <dbReference type="EMBL" id="MEL5988763.1"/>
    </source>
</evidence>
<protein>
    <recommendedName>
        <fullName evidence="3">Tetratricopeptide repeat protein</fullName>
    </recommendedName>
</protein>
<dbReference type="EMBL" id="JBCEWA010000007">
    <property type="protein sequence ID" value="MEL5988763.1"/>
    <property type="molecule type" value="Genomic_DNA"/>
</dbReference>
<comment type="caution">
    <text evidence="1">The sequence shown here is derived from an EMBL/GenBank/DDBJ whole genome shotgun (WGS) entry which is preliminary data.</text>
</comment>
<dbReference type="GeneID" id="97821588"/>
<organism evidence="1 2">
    <name type="scientific">Kurthia gibsonii</name>
    <dbReference type="NCBI Taxonomy" id="33946"/>
    <lineage>
        <taxon>Bacteria</taxon>
        <taxon>Bacillati</taxon>
        <taxon>Bacillota</taxon>
        <taxon>Bacilli</taxon>
        <taxon>Bacillales</taxon>
        <taxon>Caryophanaceae</taxon>
        <taxon>Kurthia</taxon>
    </lineage>
</organism>
<evidence type="ECO:0008006" key="3">
    <source>
        <dbReference type="Google" id="ProtNLM"/>
    </source>
</evidence>
<name>A0ABU9LP50_9BACL</name>
<gene>
    <name evidence="1" type="ORF">AAF454_10175</name>
</gene>
<evidence type="ECO:0000313" key="2">
    <source>
        <dbReference type="Proteomes" id="UP001398420"/>
    </source>
</evidence>
<dbReference type="Proteomes" id="UP001398420">
    <property type="component" value="Unassembled WGS sequence"/>
</dbReference>
<keyword evidence="2" id="KW-1185">Reference proteome</keyword>